<sequence>MTKWGEASSLSQVLVGARVRYDEIHDWISIVDSEQQVSQSIRWDVFEKYIDGLDVLERALFDLAVALNKENELLIQLRLQINGDFSDRTTGSGY</sequence>
<proteinExistence type="predicted"/>
<evidence type="ECO:0000313" key="2">
    <source>
        <dbReference type="Proteomes" id="UP000054988"/>
    </source>
</evidence>
<name>A0A0W0G2Z5_MONRR</name>
<organism evidence="1 2">
    <name type="scientific">Moniliophthora roreri</name>
    <name type="common">Frosty pod rot fungus</name>
    <name type="synonym">Monilia roreri</name>
    <dbReference type="NCBI Taxonomy" id="221103"/>
    <lineage>
        <taxon>Eukaryota</taxon>
        <taxon>Fungi</taxon>
        <taxon>Dikarya</taxon>
        <taxon>Basidiomycota</taxon>
        <taxon>Agaricomycotina</taxon>
        <taxon>Agaricomycetes</taxon>
        <taxon>Agaricomycetidae</taxon>
        <taxon>Agaricales</taxon>
        <taxon>Marasmiineae</taxon>
        <taxon>Marasmiaceae</taxon>
        <taxon>Moniliophthora</taxon>
    </lineage>
</organism>
<reference evidence="1 2" key="1">
    <citation type="submission" date="2015-12" db="EMBL/GenBank/DDBJ databases">
        <title>Draft genome sequence of Moniliophthora roreri, the causal agent of frosty pod rot of cacao.</title>
        <authorList>
            <person name="Aime M.C."/>
            <person name="Diaz-Valderrama J.R."/>
            <person name="Kijpornyongpan T."/>
            <person name="Phillips-Mora W."/>
        </authorList>
    </citation>
    <scope>NUCLEOTIDE SEQUENCE [LARGE SCALE GENOMIC DNA]</scope>
    <source>
        <strain evidence="1 2">MCA 2952</strain>
    </source>
</reference>
<dbReference type="EMBL" id="LATX01001289">
    <property type="protein sequence ID" value="KTB42898.1"/>
    <property type="molecule type" value="Genomic_DNA"/>
</dbReference>
<accession>A0A0W0G2Z5</accession>
<comment type="caution">
    <text evidence="1">The sequence shown here is derived from an EMBL/GenBank/DDBJ whole genome shotgun (WGS) entry which is preliminary data.</text>
</comment>
<evidence type="ECO:0000313" key="1">
    <source>
        <dbReference type="EMBL" id="KTB42898.1"/>
    </source>
</evidence>
<dbReference type="AlphaFoldDB" id="A0A0W0G2Z5"/>
<dbReference type="Proteomes" id="UP000054988">
    <property type="component" value="Unassembled WGS sequence"/>
</dbReference>
<protein>
    <submittedName>
        <fullName evidence="1">Uncharacterized protein</fullName>
    </submittedName>
</protein>
<gene>
    <name evidence="1" type="ORF">WG66_4527</name>
</gene>